<reference evidence="3" key="1">
    <citation type="journal article" date="2020" name="Stud. Mycol.">
        <title>101 Dothideomycetes genomes: a test case for predicting lifestyles and emergence of pathogens.</title>
        <authorList>
            <person name="Haridas S."/>
            <person name="Albert R."/>
            <person name="Binder M."/>
            <person name="Bloem J."/>
            <person name="Labutti K."/>
            <person name="Salamov A."/>
            <person name="Andreopoulos B."/>
            <person name="Baker S."/>
            <person name="Barry K."/>
            <person name="Bills G."/>
            <person name="Bluhm B."/>
            <person name="Cannon C."/>
            <person name="Castanera R."/>
            <person name="Culley D."/>
            <person name="Daum C."/>
            <person name="Ezra D."/>
            <person name="Gonzalez J."/>
            <person name="Henrissat B."/>
            <person name="Kuo A."/>
            <person name="Liang C."/>
            <person name="Lipzen A."/>
            <person name="Lutzoni F."/>
            <person name="Magnuson J."/>
            <person name="Mondo S."/>
            <person name="Nolan M."/>
            <person name="Ohm R."/>
            <person name="Pangilinan J."/>
            <person name="Park H.-J."/>
            <person name="Ramirez L."/>
            <person name="Alfaro M."/>
            <person name="Sun H."/>
            <person name="Tritt A."/>
            <person name="Yoshinaga Y."/>
            <person name="Zwiers L.-H."/>
            <person name="Turgeon B."/>
            <person name="Goodwin S."/>
            <person name="Spatafora J."/>
            <person name="Crous P."/>
            <person name="Grigoriev I."/>
        </authorList>
    </citation>
    <scope>NUCLEOTIDE SEQUENCE</scope>
    <source>
        <strain evidence="3">CBS 113818</strain>
    </source>
</reference>
<feature type="region of interest" description="Disordered" evidence="1">
    <location>
        <begin position="675"/>
        <end position="729"/>
    </location>
</feature>
<feature type="transmembrane region" description="Helical" evidence="2">
    <location>
        <begin position="578"/>
        <end position="600"/>
    </location>
</feature>
<dbReference type="EMBL" id="MU006242">
    <property type="protein sequence ID" value="KAF2820131.1"/>
    <property type="molecule type" value="Genomic_DNA"/>
</dbReference>
<dbReference type="Proteomes" id="UP000799424">
    <property type="component" value="Unassembled WGS sequence"/>
</dbReference>
<sequence>MNVNCNMSSVLGVDAQPGVFLGVWINWSRGWILGSTLTSTQRNGALLVAFVALFITFVGSRLWRILCFTIHHTQSTAGPHDGIYHQQQAILKNADNATAGLISWYQLLKAWRKVGHRPFWRVLPVALLTLVMAVGFIAASLVSSRITSAMGQEVLVRGACGVNILGHYIAGQDKNPAVETSPEFFTVLLPFLVQRLVSFSNYALSCYSEKGNTKGCNTFVKNQLPFTTNRNAPCPFEQDICRSMEGNLFIDTGYLDSHTDFGMNARPEERFLYRRTTHCAPLVTNGYTSSVNFSTSGIATPHVQYLYGATLGANPKSGNATYIYPQSSAKDKFQSGRASLIPEYTLGYNYVNVINGTNAPNRGFTPIPTLQRTDADVTLFFLSSNQVASPVPINDPWYSAHQTIPGYRLNFTGWGNLSVGAYFADQPASVLGCAKQYQICYPGTPPRCSRLGGKQELWWLLTSLAQTEQQLNSTKWAIMSALTGNELDAFVQTLGAASLSSKASLVTGVQGPLPDHQWQLDIEHWHAATLVAMQGSAVDAAMGPSAESMKKFWPGPENGPERRRCGNQKILSDAHSNFSIFGLAFTFVVGGLIIIASFVLESPPGFVRRYYRDKHVYSRLEWCANGTLQLQRLAHEELGLGHWSACTQDVPITRKGEMLGLLYFRDPEHPVLMQQEGEASGCSAARDDKSTAKEAEDTRSDDAKRKSEDRIVDGVRRMETGLSSASTVV</sequence>
<keyword evidence="4" id="KW-1185">Reference proteome</keyword>
<evidence type="ECO:0000313" key="3">
    <source>
        <dbReference type="EMBL" id="KAF2820131.1"/>
    </source>
</evidence>
<feature type="transmembrane region" description="Helical" evidence="2">
    <location>
        <begin position="44"/>
        <end position="63"/>
    </location>
</feature>
<accession>A0A6A6ZG94</accession>
<feature type="transmembrane region" description="Helical" evidence="2">
    <location>
        <begin position="119"/>
        <end position="142"/>
    </location>
</feature>
<keyword evidence="2" id="KW-0812">Transmembrane</keyword>
<keyword evidence="2" id="KW-1133">Transmembrane helix</keyword>
<feature type="compositionally biased region" description="Basic and acidic residues" evidence="1">
    <location>
        <begin position="685"/>
        <end position="719"/>
    </location>
</feature>
<dbReference type="OrthoDB" id="3540210at2759"/>
<protein>
    <submittedName>
        <fullName evidence="3">Uncharacterized protein</fullName>
    </submittedName>
</protein>
<evidence type="ECO:0000256" key="1">
    <source>
        <dbReference type="SAM" id="MobiDB-lite"/>
    </source>
</evidence>
<evidence type="ECO:0000313" key="4">
    <source>
        <dbReference type="Proteomes" id="UP000799424"/>
    </source>
</evidence>
<gene>
    <name evidence="3" type="ORF">CC86DRAFT_429685</name>
</gene>
<proteinExistence type="predicted"/>
<name>A0A6A6ZG94_9PLEO</name>
<dbReference type="AlphaFoldDB" id="A0A6A6ZG94"/>
<evidence type="ECO:0000256" key="2">
    <source>
        <dbReference type="SAM" id="Phobius"/>
    </source>
</evidence>
<organism evidence="3 4">
    <name type="scientific">Ophiobolus disseminans</name>
    <dbReference type="NCBI Taxonomy" id="1469910"/>
    <lineage>
        <taxon>Eukaryota</taxon>
        <taxon>Fungi</taxon>
        <taxon>Dikarya</taxon>
        <taxon>Ascomycota</taxon>
        <taxon>Pezizomycotina</taxon>
        <taxon>Dothideomycetes</taxon>
        <taxon>Pleosporomycetidae</taxon>
        <taxon>Pleosporales</taxon>
        <taxon>Pleosporineae</taxon>
        <taxon>Phaeosphaeriaceae</taxon>
        <taxon>Ophiobolus</taxon>
    </lineage>
</organism>
<keyword evidence="2" id="KW-0472">Membrane</keyword>